<dbReference type="EMBL" id="DVLW01000142">
    <property type="protein sequence ID" value="HIT94560.1"/>
    <property type="molecule type" value="Genomic_DNA"/>
</dbReference>
<feature type="repeat" description="Cell wall-binding" evidence="2">
    <location>
        <begin position="152"/>
        <end position="171"/>
    </location>
</feature>
<sequence>MKKRLTALLAALLMVLPVQAEAAGQLGTSPKTPAEMPSQATSSSDTTDTTDGQSSQPTAEDTDSQPDNPLITAPHWQEQNGQYILLDGQGNPLTGWQQMDGNWYLLSESGIRQTGWREVDGKWYYLDQDGIMLDGWQKIGEKWYLFSGGAMKTGWVYNGGKWYYFAEGGAMQTGWLNLNGKRYYLTASGAMKTGAITEGSTVYTLDSSGAVVSSKDLSTLSNKALGWGQGTQVDSSNRPVGALSYQDKYGALGGQFIGPNEKVIYLTFDEGYENGYTASILDTLKAKGVQATFFITGDYLNSQPELVGRMIDEGHAVGNHTVKHPNLPQCSISRRADEIGDLHDAVEEKYEYSMYLMRPPEGVFSEQVLAQAQGMGYQTVLWSFAYKDWDPSAQMSTSTALQKTTSALHPGAIYLLHAVSKTNAAILGDFIDTARQKGYTFGILPR</sequence>
<organism evidence="6 7">
    <name type="scientific">Candidatus Faecivivens stercoripullorum</name>
    <dbReference type="NCBI Taxonomy" id="2840805"/>
    <lineage>
        <taxon>Bacteria</taxon>
        <taxon>Bacillati</taxon>
        <taxon>Bacillota</taxon>
        <taxon>Clostridia</taxon>
        <taxon>Eubacteriales</taxon>
        <taxon>Oscillospiraceae</taxon>
        <taxon>Oscillospiraceae incertae sedis</taxon>
        <taxon>Candidatus Faecivivens</taxon>
    </lineage>
</organism>
<feature type="chain" id="PRO_5038876781" evidence="4">
    <location>
        <begin position="23"/>
        <end position="446"/>
    </location>
</feature>
<dbReference type="PANTHER" id="PTHR10587:SF78">
    <property type="entry name" value="PEPTIDOGLYCAN-N-ACETYLMURAMIC ACID DEACETYLASE PDAA"/>
    <property type="match status" value="1"/>
</dbReference>
<comment type="caution">
    <text evidence="6">The sequence shown here is derived from an EMBL/GenBank/DDBJ whole genome shotgun (WGS) entry which is preliminary data.</text>
</comment>
<dbReference type="AlphaFoldDB" id="A0A9D1H6D5"/>
<dbReference type="PROSITE" id="PS51677">
    <property type="entry name" value="NODB"/>
    <property type="match status" value="1"/>
</dbReference>
<gene>
    <name evidence="6" type="ORF">IAC43_05200</name>
</gene>
<dbReference type="GO" id="GO:0016810">
    <property type="term" value="F:hydrolase activity, acting on carbon-nitrogen (but not peptide) bonds"/>
    <property type="evidence" value="ECO:0007669"/>
    <property type="project" value="InterPro"/>
</dbReference>
<dbReference type="SUPFAM" id="SSF88713">
    <property type="entry name" value="Glycoside hydrolase/deacetylase"/>
    <property type="match status" value="1"/>
</dbReference>
<dbReference type="GO" id="GO:0005975">
    <property type="term" value="P:carbohydrate metabolic process"/>
    <property type="evidence" value="ECO:0007669"/>
    <property type="project" value="InterPro"/>
</dbReference>
<dbReference type="Proteomes" id="UP000824160">
    <property type="component" value="Unassembled WGS sequence"/>
</dbReference>
<evidence type="ECO:0000256" key="2">
    <source>
        <dbReference type="PROSITE-ProRule" id="PRU00591"/>
    </source>
</evidence>
<dbReference type="Gene3D" id="2.10.270.10">
    <property type="entry name" value="Cholin Binding"/>
    <property type="match status" value="1"/>
</dbReference>
<dbReference type="InterPro" id="IPR050248">
    <property type="entry name" value="Polysacc_deacetylase_ArnD"/>
</dbReference>
<dbReference type="InterPro" id="IPR002509">
    <property type="entry name" value="NODB_dom"/>
</dbReference>
<feature type="repeat" description="Cell wall-binding" evidence="2">
    <location>
        <begin position="172"/>
        <end position="191"/>
    </location>
</feature>
<dbReference type="Gene3D" id="2.10.270.20">
    <property type="match status" value="1"/>
</dbReference>
<dbReference type="Gene3D" id="3.20.20.370">
    <property type="entry name" value="Glycoside hydrolase/deacetylase"/>
    <property type="match status" value="1"/>
</dbReference>
<dbReference type="Pfam" id="PF19127">
    <property type="entry name" value="Choline_bind_3"/>
    <property type="match status" value="2"/>
</dbReference>
<evidence type="ECO:0000256" key="1">
    <source>
        <dbReference type="ARBA" id="ARBA00022737"/>
    </source>
</evidence>
<feature type="signal peptide" evidence="4">
    <location>
        <begin position="1"/>
        <end position="22"/>
    </location>
</feature>
<name>A0A9D1H6D5_9FIRM</name>
<feature type="region of interest" description="Disordered" evidence="3">
    <location>
        <begin position="26"/>
        <end position="73"/>
    </location>
</feature>
<dbReference type="GO" id="GO:0016020">
    <property type="term" value="C:membrane"/>
    <property type="evidence" value="ECO:0007669"/>
    <property type="project" value="TreeGrafter"/>
</dbReference>
<dbReference type="Pfam" id="PF01473">
    <property type="entry name" value="Choline_bind_1"/>
    <property type="match status" value="1"/>
</dbReference>
<dbReference type="Pfam" id="PF01522">
    <property type="entry name" value="Polysacc_deac_1"/>
    <property type="match status" value="1"/>
</dbReference>
<evidence type="ECO:0000259" key="5">
    <source>
        <dbReference type="PROSITE" id="PS51677"/>
    </source>
</evidence>
<reference evidence="6" key="1">
    <citation type="submission" date="2020-10" db="EMBL/GenBank/DDBJ databases">
        <authorList>
            <person name="Gilroy R."/>
        </authorList>
    </citation>
    <scope>NUCLEOTIDE SEQUENCE</scope>
    <source>
        <strain evidence="6">ChiBcec7-5410</strain>
    </source>
</reference>
<accession>A0A9D1H6D5</accession>
<dbReference type="InterPro" id="IPR018337">
    <property type="entry name" value="Cell_wall/Cho-bd_repeat"/>
</dbReference>
<dbReference type="PANTHER" id="PTHR10587">
    <property type="entry name" value="GLYCOSYL TRANSFERASE-RELATED"/>
    <property type="match status" value="1"/>
</dbReference>
<proteinExistence type="predicted"/>
<keyword evidence="4" id="KW-0732">Signal</keyword>
<feature type="domain" description="NodB homology" evidence="5">
    <location>
        <begin position="262"/>
        <end position="442"/>
    </location>
</feature>
<dbReference type="InterPro" id="IPR011330">
    <property type="entry name" value="Glyco_hydro/deAcase_b/a-brl"/>
</dbReference>
<evidence type="ECO:0000313" key="6">
    <source>
        <dbReference type="EMBL" id="HIT94560.1"/>
    </source>
</evidence>
<dbReference type="PROSITE" id="PS51170">
    <property type="entry name" value="CW"/>
    <property type="match status" value="3"/>
</dbReference>
<keyword evidence="1" id="KW-0677">Repeat</keyword>
<evidence type="ECO:0000256" key="3">
    <source>
        <dbReference type="SAM" id="MobiDB-lite"/>
    </source>
</evidence>
<feature type="repeat" description="Cell wall-binding" evidence="2">
    <location>
        <begin position="113"/>
        <end position="132"/>
    </location>
</feature>
<feature type="compositionally biased region" description="Low complexity" evidence="3">
    <location>
        <begin position="38"/>
        <end position="58"/>
    </location>
</feature>
<dbReference type="SUPFAM" id="SSF69360">
    <property type="entry name" value="Cell wall binding repeat"/>
    <property type="match status" value="1"/>
</dbReference>
<protein>
    <submittedName>
        <fullName evidence="6">Polysaccharide deacetylase family protein</fullName>
    </submittedName>
</protein>
<evidence type="ECO:0000256" key="4">
    <source>
        <dbReference type="SAM" id="SignalP"/>
    </source>
</evidence>
<evidence type="ECO:0000313" key="7">
    <source>
        <dbReference type="Proteomes" id="UP000824160"/>
    </source>
</evidence>
<reference evidence="6" key="2">
    <citation type="journal article" date="2021" name="PeerJ">
        <title>Extensive microbial diversity within the chicken gut microbiome revealed by metagenomics and culture.</title>
        <authorList>
            <person name="Gilroy R."/>
            <person name="Ravi A."/>
            <person name="Getino M."/>
            <person name="Pursley I."/>
            <person name="Horton D.L."/>
            <person name="Alikhan N.F."/>
            <person name="Baker D."/>
            <person name="Gharbi K."/>
            <person name="Hall N."/>
            <person name="Watson M."/>
            <person name="Adriaenssens E.M."/>
            <person name="Foster-Nyarko E."/>
            <person name="Jarju S."/>
            <person name="Secka A."/>
            <person name="Antonio M."/>
            <person name="Oren A."/>
            <person name="Chaudhuri R.R."/>
            <person name="La Ragione R."/>
            <person name="Hildebrand F."/>
            <person name="Pallen M.J."/>
        </authorList>
    </citation>
    <scope>NUCLEOTIDE SEQUENCE</scope>
    <source>
        <strain evidence="6">ChiBcec7-5410</strain>
    </source>
</reference>